<dbReference type="AlphaFoldDB" id="A0A7C5U4T5"/>
<protein>
    <recommendedName>
        <fullName evidence="1">AAA-ATPase-like domain-containing protein</fullName>
    </recommendedName>
</protein>
<evidence type="ECO:0000259" key="1">
    <source>
        <dbReference type="Pfam" id="PF09820"/>
    </source>
</evidence>
<evidence type="ECO:0000313" key="2">
    <source>
        <dbReference type="EMBL" id="HHR33682.1"/>
    </source>
</evidence>
<dbReference type="InterPro" id="IPR018631">
    <property type="entry name" value="AAA-ATPase-like_dom"/>
</dbReference>
<dbReference type="SUPFAM" id="SSF52540">
    <property type="entry name" value="P-loop containing nucleoside triphosphate hydrolases"/>
    <property type="match status" value="1"/>
</dbReference>
<name>A0A7C5U4T5_9BACT</name>
<dbReference type="EMBL" id="DRXW01000120">
    <property type="protein sequence ID" value="HHR33682.1"/>
    <property type="molecule type" value="Genomic_DNA"/>
</dbReference>
<dbReference type="PANTHER" id="PTHR34825:SF1">
    <property type="entry name" value="AAA-ATPASE-LIKE DOMAIN-CONTAINING PROTEIN"/>
    <property type="match status" value="1"/>
</dbReference>
<feature type="domain" description="AAA-ATPase-like" evidence="1">
    <location>
        <begin position="5"/>
        <end position="200"/>
    </location>
</feature>
<dbReference type="InterPro" id="IPR027417">
    <property type="entry name" value="P-loop_NTPase"/>
</dbReference>
<comment type="caution">
    <text evidence="2">The sequence shown here is derived from an EMBL/GenBank/DDBJ whole genome shotgun (WGS) entry which is preliminary data.</text>
</comment>
<reference evidence="2" key="1">
    <citation type="journal article" date="2020" name="mSystems">
        <title>Genome- and Community-Level Interaction Insights into Carbon Utilization and Element Cycling Functions of Hydrothermarchaeota in Hydrothermal Sediment.</title>
        <authorList>
            <person name="Zhou Z."/>
            <person name="Liu Y."/>
            <person name="Xu W."/>
            <person name="Pan J."/>
            <person name="Luo Z.H."/>
            <person name="Li M."/>
        </authorList>
    </citation>
    <scope>NUCLEOTIDE SEQUENCE [LARGE SCALE GENOMIC DNA]</scope>
    <source>
        <strain evidence="2">SpSt-1088</strain>
    </source>
</reference>
<proteinExistence type="predicted"/>
<accession>A0A7C5U4T5</accession>
<organism evidence="2">
    <name type="scientific">Fervidobacterium nodosum</name>
    <dbReference type="NCBI Taxonomy" id="2424"/>
    <lineage>
        <taxon>Bacteria</taxon>
        <taxon>Thermotogati</taxon>
        <taxon>Thermotogota</taxon>
        <taxon>Thermotogae</taxon>
        <taxon>Thermotogales</taxon>
        <taxon>Fervidobacteriaceae</taxon>
        <taxon>Fervidobacterium</taxon>
    </lineage>
</organism>
<gene>
    <name evidence="2" type="ORF">ENM46_01890</name>
</gene>
<dbReference type="Pfam" id="PF09820">
    <property type="entry name" value="AAA-ATPase_like"/>
    <property type="match status" value="1"/>
</dbReference>
<dbReference type="PANTHER" id="PTHR34825">
    <property type="entry name" value="CONSERVED PROTEIN, WITH A WEAK D-GALACTARATE DEHYDRATASE/ALTRONATE HYDROLASE DOMAIN"/>
    <property type="match status" value="1"/>
</dbReference>
<sequence length="527" mass="62673">MKKIPIDISDFRELVNGGYLYVDKTQYVYDLVNKNKYPFLARPPKFGKSLLLSLIEYLFRGEKELFKDTWIYDKWDWEVYPIIKLDVGTISAKDEDELDEKLIELFGRIADREGVSVRERDPWTMFHDLIYEMTRKYEKRVVVLVDEYEKPVLDNILDKKKASKMRDTLRQVYTLVKGHDAELEFVFFAGLNYFIPTSIFSGLNNLISITDHYAYAEMLGYTREEIKTYFGEHLKQASEKLKIPEEELLDKLEENYGGYSFDGKKKVFHPHAINMFFERFEFFDYFDETNQTDFVYSYLKNNKKDIDDIIESEVTSHSSLRFFQIEESRSVPFLVQTGFLSLRRIEDIFSDLYWLYFPNVQASQKIVQMILEIKYGIKEYDLQKNMELLRNALDNEDIEKILEIIKELFSKINWKNFEPNDEENEIVQLEEFLLLAIQTLFISLSKNCSKERGMKNRYPKILFIRNETLYIIALGIDKESQEVAKNSAENYYLREEEKEKIKKIHAIGISVSSETKLIKEWSYEKAL</sequence>